<keyword evidence="6" id="KW-1185">Reference proteome</keyword>
<evidence type="ECO:0000256" key="3">
    <source>
        <dbReference type="ARBA" id="ARBA00022723"/>
    </source>
</evidence>
<dbReference type="STRING" id="282683.SAMN04488105_110175"/>
<comment type="cofactor">
    <cofactor evidence="1">
        <name>Mg(2+)</name>
        <dbReference type="ChEBI" id="CHEBI:18420"/>
    </cofactor>
</comment>
<dbReference type="InterPro" id="IPR036412">
    <property type="entry name" value="HAD-like_sf"/>
</dbReference>
<dbReference type="InterPro" id="IPR023198">
    <property type="entry name" value="PGP-like_dom2"/>
</dbReference>
<dbReference type="NCBIfam" id="TIGR01509">
    <property type="entry name" value="HAD-SF-IA-v3"/>
    <property type="match status" value="1"/>
</dbReference>
<dbReference type="CDD" id="cd07526">
    <property type="entry name" value="HAD_BPGM_like"/>
    <property type="match status" value="1"/>
</dbReference>
<name>A0A1G7HAC5_9RHOB</name>
<gene>
    <name evidence="5" type="ORF">SAMN04488105_110175</name>
</gene>
<dbReference type="Gene3D" id="1.10.150.240">
    <property type="entry name" value="Putative phosphatase, domain 2"/>
    <property type="match status" value="1"/>
</dbReference>
<evidence type="ECO:0000256" key="1">
    <source>
        <dbReference type="ARBA" id="ARBA00001946"/>
    </source>
</evidence>
<keyword evidence="3" id="KW-0479">Metal-binding</keyword>
<dbReference type="Proteomes" id="UP000198994">
    <property type="component" value="Unassembled WGS sequence"/>
</dbReference>
<protein>
    <submittedName>
        <fullName evidence="5">Haloacid dehalogenase superfamily, subfamily IA, variant 3 with third motif having DD or ED</fullName>
    </submittedName>
</protein>
<dbReference type="InterPro" id="IPR006439">
    <property type="entry name" value="HAD-SF_hydro_IA"/>
</dbReference>
<dbReference type="SFLD" id="SFLDG01129">
    <property type="entry name" value="C1.5:_HAD__Beta-PGM__Phosphata"/>
    <property type="match status" value="1"/>
</dbReference>
<keyword evidence="4" id="KW-0460">Magnesium</keyword>
<dbReference type="Gene3D" id="3.40.50.1000">
    <property type="entry name" value="HAD superfamily/HAD-like"/>
    <property type="match status" value="1"/>
</dbReference>
<dbReference type="InterPro" id="IPR051600">
    <property type="entry name" value="Beta-PGM-like"/>
</dbReference>
<dbReference type="GO" id="GO:0046872">
    <property type="term" value="F:metal ion binding"/>
    <property type="evidence" value="ECO:0007669"/>
    <property type="project" value="UniProtKB-KW"/>
</dbReference>
<comment type="similarity">
    <text evidence="2">Belongs to the HAD-like hydrolase superfamily. CbbY/CbbZ/Gph/YieH family.</text>
</comment>
<evidence type="ECO:0000313" key="6">
    <source>
        <dbReference type="Proteomes" id="UP000198994"/>
    </source>
</evidence>
<dbReference type="InterPro" id="IPR023214">
    <property type="entry name" value="HAD_sf"/>
</dbReference>
<dbReference type="SUPFAM" id="SSF56784">
    <property type="entry name" value="HAD-like"/>
    <property type="match status" value="1"/>
</dbReference>
<dbReference type="AlphaFoldDB" id="A0A1G7HAC5"/>
<dbReference type="GO" id="GO:0003824">
    <property type="term" value="F:catalytic activity"/>
    <property type="evidence" value="ECO:0007669"/>
    <property type="project" value="UniProtKB-ARBA"/>
</dbReference>
<dbReference type="SFLD" id="SFLDS00003">
    <property type="entry name" value="Haloacid_Dehalogenase"/>
    <property type="match status" value="1"/>
</dbReference>
<evidence type="ECO:0000313" key="5">
    <source>
        <dbReference type="EMBL" id="SDE97382.1"/>
    </source>
</evidence>
<dbReference type="PANTHER" id="PTHR46193">
    <property type="entry name" value="6-PHOSPHOGLUCONATE PHOSPHATASE"/>
    <property type="match status" value="1"/>
</dbReference>
<dbReference type="PANTHER" id="PTHR46193:SF10">
    <property type="entry name" value="6-PHOSPHOGLUCONATE PHOSPHATASE"/>
    <property type="match status" value="1"/>
</dbReference>
<accession>A0A1G7HAC5</accession>
<evidence type="ECO:0000256" key="4">
    <source>
        <dbReference type="ARBA" id="ARBA00022842"/>
    </source>
</evidence>
<dbReference type="EMBL" id="FNAV01000010">
    <property type="protein sequence ID" value="SDE97382.1"/>
    <property type="molecule type" value="Genomic_DNA"/>
</dbReference>
<evidence type="ECO:0000256" key="2">
    <source>
        <dbReference type="ARBA" id="ARBA00006171"/>
    </source>
</evidence>
<dbReference type="Pfam" id="PF00702">
    <property type="entry name" value="Hydrolase"/>
    <property type="match status" value="1"/>
</dbReference>
<reference evidence="6" key="1">
    <citation type="submission" date="2016-10" db="EMBL/GenBank/DDBJ databases">
        <authorList>
            <person name="Varghese N."/>
            <person name="Submissions S."/>
        </authorList>
    </citation>
    <scope>NUCLEOTIDE SEQUENCE [LARGE SCALE GENOMIC DNA]</scope>
    <source>
        <strain evidence="6">DSM 10146</strain>
    </source>
</reference>
<sequence>MGGLHIMTDIRLVIFDFDGVLVDSEVISARMLVAELALHGVEIDLPYVARHFLGRSYPVVLHQIRQEFGIVLPEGFEADYRARLIEAFRHELRVMPGARETVEALRLPYALATSSSPARLMRSLEITGLSALFEGRITTATEVANGKPAPDLPLLAAAKAGIRPEHCLLIEDSLAGIRAGLAAGMQVWHFTGGSHFAEIEPPSAPDAQPHRRFADFGELAHLAPHLLTSAATRTLPYE</sequence>
<organism evidence="5 6">
    <name type="scientific">Salipiger thiooxidans</name>
    <dbReference type="NCBI Taxonomy" id="282683"/>
    <lineage>
        <taxon>Bacteria</taxon>
        <taxon>Pseudomonadati</taxon>
        <taxon>Pseudomonadota</taxon>
        <taxon>Alphaproteobacteria</taxon>
        <taxon>Rhodobacterales</taxon>
        <taxon>Roseobacteraceae</taxon>
        <taxon>Salipiger</taxon>
    </lineage>
</organism>
<proteinExistence type="inferred from homology"/>